<dbReference type="FunFam" id="3.30.300.30:FF:000015">
    <property type="entry name" value="Nonribosomal peptide synthase SidD"/>
    <property type="match status" value="1"/>
</dbReference>
<feature type="region of interest" description="Disordered" evidence="5">
    <location>
        <begin position="2576"/>
        <end position="2607"/>
    </location>
</feature>
<feature type="region of interest" description="Disordered" evidence="5">
    <location>
        <begin position="2766"/>
        <end position="2794"/>
    </location>
</feature>
<dbReference type="Pfam" id="PF00668">
    <property type="entry name" value="Condensation"/>
    <property type="match status" value="3"/>
</dbReference>
<sequence length="2819" mass="307208">MEPPPTLAVPCIDTSTSWLSLEDETLELRLIVVVAQVLGIDKAKIDVHHSFRDLGGDEQSAIALSRACMHAGMHVEVDDILRCGTLAELQTCIGTHAGQTDPADTIVTVMTTPLEIHEPSQLSIGSDPDGGGTGLHSRKSSQSSSKSHVARPTEIEQALGTQNAFSRLATVRPKAGLLEGKLVALLTLSSTTPAPARSSTLNLILRSQAAFAGTLVAALRDTAQSLLQPDSVPDIWICLDGMPLTKSGDLDMRRLRTWAQNINHDVYQRALSLESQETLQAPASVMEKSLQRLVSKALNVPQDQIGMNLSFRQLGGDEMTATVLAAACKDESIHLSAAQALDVNTLSELAAIAALRGGRDEETRDCFDLSPMQHLYFQTPMGGNLEQRAAGDGRYRFNSSLLLKFKRHFTLDDISAAIVEVVRYHPMLRSRFSRTIGRWKQKTLTEVAGSYTLSHHSISSERELEAIIEHTQISINVETGPVFAANYISTDDGQQMIYLAAHHLAVDLLSWGIVLHDLNELLVSGRLLPKQSMPFHKWVDLQKSDQHGPELDIAPFLVPSGDYAYWGLQDVPNTYGDAVEVTFSLSQELTSILESSCNLVFNTDRIDIYMATILLSFAQTFPDRPVPVVWHRDHGRESSKPGVDISETVGWFTSLTPVNQKVETSDDFITVLRRLKDTRRAKPAPEPYTLASGFCSHDTSGLLSNDGPFEIIFGYAGSLQSLERDSGVMELLSIPGQTLSSSTSDIGPDVGRLALFEINAIIDDGSAKVKVLYNRFSKNQSRILQWVQNYEHLLLEAIGRLRYHTQELTLTDVPHLNVTYEGLATFNNQRLKTLNLASVRDVETIYPVTAVQQSILISQARRPDTCYLHAIYEFASPSGTPIDISRICTAWQHVTARHAALRTVFTESVSESGLYDTIILRRASPDMLFIDIAPTDDPVYELGNLPNLRPTENKPLHRLTVCKAPTRTFIKLDISTALCDSTSIHILLHDLRRAYLTDRPIPDSAKLSYPHYLHFLKENRQEDKSIGFWCDRLAGIAPCLFPRLTLVPEEQRFVSACLDLDISSLELSAFSRTHNTTTAAVLRLAWGLVLRCFTGRDSVCFGYQTSGRDDSVEELLHAAGSFANTVACNYELDSYSLLSSMLQVAEEQLLASLPHQHFTVAEIQHAMGTKGGERLFNSCLTFTEEPAGLNSKFTTRTSFELKPVSLQQTFNMDIVMNTRYSSGTLVVDIGQRIMTPEQALDVTNTFGKAIQAILAIPKSSVGMVNLFSDRDYAQIVAWNADSPPTLEVPPHSVIHGLIAKQAALQPGAQAICSWDGAFTYRELEDGATRLAHYLVDLGVGPNSVVPVVMHKSRLAPVAMLAVLKSGAAFVPIDALDLGMIQPIFERLNSRVAIASGNSARVLGNLFEKVVMVTEDMMAMLPEGQGSLTSMAAPADPACILFVPVSLHEARGVSFSHAALSAALLGQGPAAGITSLSRVMQLSSFNVDICISEIFTTLVHGGCVCVPSASERLQDFTGAVNRMQVNWTYMTPVLSRKVDPTLLPTLRVVCFRTRSLDEDTYTPWHKRVTVILAYGSHDVCPLGISFLEAQGAHHLRSIGRPFCGSLIIVNPDDHKKCMPIGAVGELVVEGPSLGCAYPNRESMMGPMTPLAAGFGPLGRKVRSLRTGHRARYMEGGLMEFISSKRDEGDPNMMEIEQSVRRCLGQGIDVLVDTLTFRGNKDVDVLVAFIELGDTIMDGEDNLADLSQTTKEQVSMAKQLVEMGLKNTLPPSKIPEIFIPVNHFPITASLKVNRRRLHKLLHGISKEQLLDLCSVPSSNDAQSHRLKPLPLTQNEELMRRIWANVLGIEEATIGANDTFFGVGGNDVLAAEVMIACRHEGTSVPISELFRASTLTEVCRGIVPVEAVEAVEEVSQPVSCPHGVEPSPASIPTPSPPSSNPIKDALVEKIIAPKIGVESSQITDVAEASAVQIRYIETGMLGGRANINFLVFNFSGLIDSKKVEEACMALVAIHPILRTAFVPFNRRVYQAVLKSPDIEFKRHSCPTWRLSSMLDKVIRKDRSSPIAFCSPMTKFTFLDGGKQSTLTIRLSKAQYDDLSVALLVKDMKKLYDSTVNPPHRPSHCEFMRCAQIMNSQGAEEYWRSLLEGAVMTQIVAHVQPYQVSTNIKTIRHLMPIGSLSSLGISFETILKAAWAMVLATLSGSSDILFGELVDGRHVRLHGGHSVAAVMGPTVNIIPVRVRFSDTALTPLSLLQAVHSQRISGIPFENLGALNIVEKCTPWPYWTRFSTLVQHQYEDTAINPFETKVFHLGSASCKFVVVESKAQDIPDLFIRSTVRGTGRVELSMSFCGDRVPEPFAEHALRMLCATIGLLTSVSIMQPIVPYGHQYRNMPKEIPLPQSTVVQAPTIPSSFNLDDIDSLSVEHTRVIQHLISHTWTAVLNPRVLGVPEGQVHNAAFYDLWGSLIPAAQLAAQINRELDKHDLLGNGSGPKVTMEEIVDHPTMLKQFELIAGKIRAQSGGPAQKNKDKEKEKEKDREGNRTRSETPKPTPAPSQRKKASVNLSVSTVALGNRIRRLASTVVRSNSPPPLARSSSSAQQPQQRPAASSVVRTGLATATALDKRFRANGTIDNTDTATTTAQAIQAPIVTYGAPQLPNLPAFGSITEEPETEFAGALMSLAKGSPHIPSSAASMTDGSSMTSSGEVDGGESGIGPTRAPPSIPLPAPPAIQSPLIRVVEEEDLVSPLSAAGSPRSAGGGGKLHFFESKRATNGGLGLSPNPTKATTGPENSDGAYSGGGGFMGSLRKKRSFVFGRSGLSSVVG</sequence>
<accession>A0AAE0XBP6</accession>
<dbReference type="Gene3D" id="3.30.300.30">
    <property type="match status" value="2"/>
</dbReference>
<reference evidence="7" key="1">
    <citation type="journal article" date="2023" name="Mol. Phylogenet. Evol.">
        <title>Genome-scale phylogeny and comparative genomics of the fungal order Sordariales.</title>
        <authorList>
            <person name="Hensen N."/>
            <person name="Bonometti L."/>
            <person name="Westerberg I."/>
            <person name="Brannstrom I.O."/>
            <person name="Guillou S."/>
            <person name="Cros-Aarteil S."/>
            <person name="Calhoun S."/>
            <person name="Haridas S."/>
            <person name="Kuo A."/>
            <person name="Mondo S."/>
            <person name="Pangilinan J."/>
            <person name="Riley R."/>
            <person name="LaButti K."/>
            <person name="Andreopoulos B."/>
            <person name="Lipzen A."/>
            <person name="Chen C."/>
            <person name="Yan M."/>
            <person name="Daum C."/>
            <person name="Ng V."/>
            <person name="Clum A."/>
            <person name="Steindorff A."/>
            <person name="Ohm R.A."/>
            <person name="Martin F."/>
            <person name="Silar P."/>
            <person name="Natvig D.O."/>
            <person name="Lalanne C."/>
            <person name="Gautier V."/>
            <person name="Ament-Velasquez S.L."/>
            <person name="Kruys A."/>
            <person name="Hutchinson M.I."/>
            <person name="Powell A.J."/>
            <person name="Barry K."/>
            <person name="Miller A.N."/>
            <person name="Grigoriev I.V."/>
            <person name="Debuchy R."/>
            <person name="Gladieux P."/>
            <person name="Hiltunen Thoren M."/>
            <person name="Johannesson H."/>
        </authorList>
    </citation>
    <scope>NUCLEOTIDE SEQUENCE</scope>
    <source>
        <strain evidence="7">CBS 314.62</strain>
    </source>
</reference>
<feature type="region of interest" description="Disordered" evidence="5">
    <location>
        <begin position="2683"/>
        <end position="2718"/>
    </location>
</feature>
<comment type="similarity">
    <text evidence="4">Belongs to the NRP synthetase family.</text>
</comment>
<evidence type="ECO:0000256" key="1">
    <source>
        <dbReference type="ARBA" id="ARBA00022450"/>
    </source>
</evidence>
<dbReference type="InterPro" id="IPR000873">
    <property type="entry name" value="AMP-dep_synth/lig_dom"/>
</dbReference>
<keyword evidence="8" id="KW-1185">Reference proteome</keyword>
<dbReference type="GO" id="GO:0016874">
    <property type="term" value="F:ligase activity"/>
    <property type="evidence" value="ECO:0007669"/>
    <property type="project" value="UniProtKB-KW"/>
</dbReference>
<dbReference type="SUPFAM" id="SSF47336">
    <property type="entry name" value="ACP-like"/>
    <property type="match status" value="3"/>
</dbReference>
<dbReference type="Gene3D" id="3.30.559.10">
    <property type="entry name" value="Chloramphenicol acetyltransferase-like domain"/>
    <property type="match status" value="3"/>
</dbReference>
<feature type="domain" description="Carrier" evidence="6">
    <location>
        <begin position="21"/>
        <end position="97"/>
    </location>
</feature>
<evidence type="ECO:0000256" key="5">
    <source>
        <dbReference type="SAM" id="MobiDB-lite"/>
    </source>
</evidence>
<keyword evidence="1" id="KW-0596">Phosphopantetheine</keyword>
<proteinExistence type="inferred from homology"/>
<dbReference type="InterPro" id="IPR023213">
    <property type="entry name" value="CAT-like_dom_sf"/>
</dbReference>
<dbReference type="InterPro" id="IPR036736">
    <property type="entry name" value="ACP-like_sf"/>
</dbReference>
<dbReference type="Proteomes" id="UP001270362">
    <property type="component" value="Unassembled WGS sequence"/>
</dbReference>
<reference evidence="7" key="2">
    <citation type="submission" date="2023-06" db="EMBL/GenBank/DDBJ databases">
        <authorList>
            <consortium name="Lawrence Berkeley National Laboratory"/>
            <person name="Haridas S."/>
            <person name="Hensen N."/>
            <person name="Bonometti L."/>
            <person name="Westerberg I."/>
            <person name="Brannstrom I.O."/>
            <person name="Guillou S."/>
            <person name="Cros-Aarteil S."/>
            <person name="Calhoun S."/>
            <person name="Kuo A."/>
            <person name="Mondo S."/>
            <person name="Pangilinan J."/>
            <person name="Riley R."/>
            <person name="Labutti K."/>
            <person name="Andreopoulos B."/>
            <person name="Lipzen A."/>
            <person name="Chen C."/>
            <person name="Yanf M."/>
            <person name="Daum C."/>
            <person name="Ng V."/>
            <person name="Clum A."/>
            <person name="Steindorff A."/>
            <person name="Ohm R."/>
            <person name="Martin F."/>
            <person name="Silar P."/>
            <person name="Natvig D."/>
            <person name="Lalanne C."/>
            <person name="Gautier V."/>
            <person name="Ament-Velasquez S.L."/>
            <person name="Kruys A."/>
            <person name="Hutchinson M.I."/>
            <person name="Powell A.J."/>
            <person name="Barry K."/>
            <person name="Miller A.N."/>
            <person name="Grigoriev I.V."/>
            <person name="Debuchy R."/>
            <person name="Gladieux P."/>
            <person name="Thoren M.H."/>
            <person name="Johannesson H."/>
        </authorList>
    </citation>
    <scope>NUCLEOTIDE SEQUENCE</scope>
    <source>
        <strain evidence="7">CBS 314.62</strain>
    </source>
</reference>
<feature type="compositionally biased region" description="Low complexity" evidence="5">
    <location>
        <begin position="2685"/>
        <end position="2700"/>
    </location>
</feature>
<feature type="domain" description="Carrier" evidence="6">
    <location>
        <begin position="281"/>
        <end position="357"/>
    </location>
</feature>
<dbReference type="Gene3D" id="1.10.1200.10">
    <property type="entry name" value="ACP-like"/>
    <property type="match status" value="3"/>
</dbReference>
<dbReference type="PANTHER" id="PTHR45398:SF1">
    <property type="entry name" value="ENZYME, PUTATIVE (JCVI)-RELATED"/>
    <property type="match status" value="1"/>
</dbReference>
<dbReference type="Gene3D" id="3.40.50.12780">
    <property type="entry name" value="N-terminal domain of ligase-like"/>
    <property type="match status" value="1"/>
</dbReference>
<protein>
    <recommendedName>
        <fullName evidence="6">Carrier domain-containing protein</fullName>
    </recommendedName>
</protein>
<dbReference type="SUPFAM" id="SSF52777">
    <property type="entry name" value="CoA-dependent acyltransferases"/>
    <property type="match status" value="6"/>
</dbReference>
<evidence type="ECO:0000256" key="4">
    <source>
        <dbReference type="ARBA" id="ARBA00029454"/>
    </source>
</evidence>
<dbReference type="Gene3D" id="3.30.559.30">
    <property type="entry name" value="Nonribosomal peptide synthetase, condensation domain"/>
    <property type="match status" value="3"/>
</dbReference>
<dbReference type="InterPro" id="IPR045851">
    <property type="entry name" value="AMP-bd_C_sf"/>
</dbReference>
<dbReference type="Pfam" id="PF00501">
    <property type="entry name" value="AMP-binding"/>
    <property type="match status" value="1"/>
</dbReference>
<feature type="compositionally biased region" description="Polar residues" evidence="5">
    <location>
        <begin position="2775"/>
        <end position="2785"/>
    </location>
</feature>
<keyword evidence="3" id="KW-0436">Ligase</keyword>
<dbReference type="PANTHER" id="PTHR45398">
    <property type="match status" value="1"/>
</dbReference>
<dbReference type="SUPFAM" id="SSF56801">
    <property type="entry name" value="Acetyl-CoA synthetase-like"/>
    <property type="match status" value="2"/>
</dbReference>
<keyword evidence="2" id="KW-0597">Phosphoprotein</keyword>
<evidence type="ECO:0000256" key="2">
    <source>
        <dbReference type="ARBA" id="ARBA00022553"/>
    </source>
</evidence>
<feature type="region of interest" description="Disordered" evidence="5">
    <location>
        <begin position="2512"/>
        <end position="2560"/>
    </location>
</feature>
<dbReference type="FunFam" id="3.30.559.30:FF:000002">
    <property type="entry name" value="Nonribosomal peptide synthase Pes1"/>
    <property type="match status" value="1"/>
</dbReference>
<feature type="region of interest" description="Disordered" evidence="5">
    <location>
        <begin position="1915"/>
        <end position="1935"/>
    </location>
</feature>
<dbReference type="InterPro" id="IPR009081">
    <property type="entry name" value="PP-bd_ACP"/>
</dbReference>
<evidence type="ECO:0000259" key="6">
    <source>
        <dbReference type="PROSITE" id="PS50075"/>
    </source>
</evidence>
<dbReference type="EMBL" id="JAULSO010000002">
    <property type="protein sequence ID" value="KAK3689279.1"/>
    <property type="molecule type" value="Genomic_DNA"/>
</dbReference>
<evidence type="ECO:0000256" key="3">
    <source>
        <dbReference type="ARBA" id="ARBA00022598"/>
    </source>
</evidence>
<dbReference type="InterPro" id="IPR001242">
    <property type="entry name" value="Condensation_dom"/>
</dbReference>
<name>A0AAE0XBP6_9PEZI</name>
<feature type="domain" description="Carrier" evidence="6">
    <location>
        <begin position="1827"/>
        <end position="1903"/>
    </location>
</feature>
<feature type="region of interest" description="Disordered" evidence="5">
    <location>
        <begin position="117"/>
        <end position="153"/>
    </location>
</feature>
<gene>
    <name evidence="7" type="ORF">B0T22DRAFT_461232</name>
</gene>
<feature type="compositionally biased region" description="Low complexity" evidence="5">
    <location>
        <begin position="2588"/>
        <end position="2605"/>
    </location>
</feature>
<evidence type="ECO:0000313" key="8">
    <source>
        <dbReference type="Proteomes" id="UP001270362"/>
    </source>
</evidence>
<feature type="compositionally biased region" description="Pro residues" evidence="5">
    <location>
        <begin position="1926"/>
        <end position="1935"/>
    </location>
</feature>
<dbReference type="PROSITE" id="PS50075">
    <property type="entry name" value="CARRIER"/>
    <property type="match status" value="3"/>
</dbReference>
<dbReference type="Pfam" id="PF00550">
    <property type="entry name" value="PP-binding"/>
    <property type="match status" value="3"/>
</dbReference>
<feature type="compositionally biased region" description="Basic and acidic residues" evidence="5">
    <location>
        <begin position="2522"/>
        <end position="2543"/>
    </location>
</feature>
<comment type="caution">
    <text evidence="7">The sequence shown here is derived from an EMBL/GenBank/DDBJ whole genome shotgun (WGS) entry which is preliminary data.</text>
</comment>
<evidence type="ECO:0000313" key="7">
    <source>
        <dbReference type="EMBL" id="KAK3689279.1"/>
    </source>
</evidence>
<dbReference type="InterPro" id="IPR042099">
    <property type="entry name" value="ANL_N_sf"/>
</dbReference>
<organism evidence="7 8">
    <name type="scientific">Podospora appendiculata</name>
    <dbReference type="NCBI Taxonomy" id="314037"/>
    <lineage>
        <taxon>Eukaryota</taxon>
        <taxon>Fungi</taxon>
        <taxon>Dikarya</taxon>
        <taxon>Ascomycota</taxon>
        <taxon>Pezizomycotina</taxon>
        <taxon>Sordariomycetes</taxon>
        <taxon>Sordariomycetidae</taxon>
        <taxon>Sordariales</taxon>
        <taxon>Podosporaceae</taxon>
        <taxon>Podospora</taxon>
    </lineage>
</organism>